<protein>
    <submittedName>
        <fullName evidence="3">LacI family transcriptional regulator</fullName>
    </submittedName>
</protein>
<reference evidence="3 4" key="1">
    <citation type="submission" date="2017-07" db="EMBL/GenBank/DDBJ databases">
        <title>Draft Genome Sequences of Select Purple Nonsulfur Bacteria.</title>
        <authorList>
            <person name="Lasarre B."/>
            <person name="Mckinlay J.B."/>
        </authorList>
    </citation>
    <scope>NUCLEOTIDE SEQUENCE [LARGE SCALE GENOMIC DNA]</scope>
    <source>
        <strain evidence="3 4">DSM 11907</strain>
    </source>
</reference>
<sequence>MTDRFALPRRTLLAAAAALAAGLAAPAPTPALAQDVYPSRPVIVVVPQAAGGTNDIVARVLADKMGDVLGQARFVVENRVGAGGNIGTASAARATPDGYTLIVNISSTQAINPALFSKLGFDPVKDFEPITMLATVPNVLVAHPSLKADTVAELITLARQNAAQPLQYASAGNGTLNHLLGEMLKSRAGIPLTHVPYRGVAPAINDMIAGHVMLGFASMPSVMSQLQGKALKALAMSSAQRSPAAPEIPAIAETIPGFSADLWVALFAPRGLPVAIRDKLHDAAVKAMNDPGVQEKLKAQGATIVTSTPDELAKRLDTDLATWAEVVKAAGAKVE</sequence>
<keyword evidence="2" id="KW-0732">Signal</keyword>
<organism evidence="3 4">
    <name type="scientific">Rhodoplanes elegans</name>
    <dbReference type="NCBI Taxonomy" id="29408"/>
    <lineage>
        <taxon>Bacteria</taxon>
        <taxon>Pseudomonadati</taxon>
        <taxon>Pseudomonadota</taxon>
        <taxon>Alphaproteobacteria</taxon>
        <taxon>Hyphomicrobiales</taxon>
        <taxon>Nitrobacteraceae</taxon>
        <taxon>Rhodoplanes</taxon>
    </lineage>
</organism>
<keyword evidence="4" id="KW-1185">Reference proteome</keyword>
<dbReference type="AlphaFoldDB" id="A0A327K8A5"/>
<dbReference type="InterPro" id="IPR042100">
    <property type="entry name" value="Bug_dom1"/>
</dbReference>
<accession>A0A327K8A5</accession>
<dbReference type="CDD" id="cd13578">
    <property type="entry name" value="PBP2_Bug27"/>
    <property type="match status" value="1"/>
</dbReference>
<dbReference type="InterPro" id="IPR005064">
    <property type="entry name" value="BUG"/>
</dbReference>
<dbReference type="Gene3D" id="3.40.190.150">
    <property type="entry name" value="Bordetella uptake gene, domain 1"/>
    <property type="match status" value="1"/>
</dbReference>
<dbReference type="Gene3D" id="3.40.190.10">
    <property type="entry name" value="Periplasmic binding protein-like II"/>
    <property type="match status" value="1"/>
</dbReference>
<dbReference type="PROSITE" id="PS51318">
    <property type="entry name" value="TAT"/>
    <property type="match status" value="1"/>
</dbReference>
<evidence type="ECO:0000313" key="3">
    <source>
        <dbReference type="EMBL" id="RAI33915.1"/>
    </source>
</evidence>
<gene>
    <name evidence="3" type="ORF">CH338_21790</name>
</gene>
<dbReference type="PANTHER" id="PTHR42928">
    <property type="entry name" value="TRICARBOXYLATE-BINDING PROTEIN"/>
    <property type="match status" value="1"/>
</dbReference>
<dbReference type="PIRSF" id="PIRSF017082">
    <property type="entry name" value="YflP"/>
    <property type="match status" value="1"/>
</dbReference>
<feature type="chain" id="PRO_5016435410" evidence="2">
    <location>
        <begin position="34"/>
        <end position="335"/>
    </location>
</feature>
<dbReference type="PANTHER" id="PTHR42928:SF5">
    <property type="entry name" value="BLR1237 PROTEIN"/>
    <property type="match status" value="1"/>
</dbReference>
<dbReference type="SUPFAM" id="SSF53850">
    <property type="entry name" value="Periplasmic binding protein-like II"/>
    <property type="match status" value="1"/>
</dbReference>
<dbReference type="InterPro" id="IPR006311">
    <property type="entry name" value="TAT_signal"/>
</dbReference>
<proteinExistence type="inferred from homology"/>
<dbReference type="Pfam" id="PF03401">
    <property type="entry name" value="TctC"/>
    <property type="match status" value="1"/>
</dbReference>
<dbReference type="RefSeq" id="WP_111359205.1">
    <property type="nucleotide sequence ID" value="NZ_NHSK01000071.1"/>
</dbReference>
<name>A0A327K8A5_9BRAD</name>
<dbReference type="Proteomes" id="UP000248863">
    <property type="component" value="Unassembled WGS sequence"/>
</dbReference>
<evidence type="ECO:0000256" key="2">
    <source>
        <dbReference type="SAM" id="SignalP"/>
    </source>
</evidence>
<comment type="caution">
    <text evidence="3">The sequence shown here is derived from an EMBL/GenBank/DDBJ whole genome shotgun (WGS) entry which is preliminary data.</text>
</comment>
<dbReference type="EMBL" id="NPEU01000334">
    <property type="protein sequence ID" value="RAI33915.1"/>
    <property type="molecule type" value="Genomic_DNA"/>
</dbReference>
<feature type="signal peptide" evidence="2">
    <location>
        <begin position="1"/>
        <end position="33"/>
    </location>
</feature>
<evidence type="ECO:0000256" key="1">
    <source>
        <dbReference type="ARBA" id="ARBA00006987"/>
    </source>
</evidence>
<evidence type="ECO:0000313" key="4">
    <source>
        <dbReference type="Proteomes" id="UP000248863"/>
    </source>
</evidence>
<comment type="similarity">
    <text evidence="1">Belongs to the UPF0065 (bug) family.</text>
</comment>
<dbReference type="OrthoDB" id="9780943at2"/>